<evidence type="ECO:0000313" key="2">
    <source>
        <dbReference type="EMBL" id="KAF1765658.1"/>
    </source>
</evidence>
<dbReference type="CTD" id="78774113"/>
<name>A0A6A5HD22_CAERE</name>
<protein>
    <submittedName>
        <fullName evidence="2">Uncharacterized protein</fullName>
    </submittedName>
</protein>
<dbReference type="Proteomes" id="UP000483820">
    <property type="component" value="Chromosome II"/>
</dbReference>
<dbReference type="GeneID" id="78774113"/>
<evidence type="ECO:0000256" key="1">
    <source>
        <dbReference type="SAM" id="MobiDB-lite"/>
    </source>
</evidence>
<evidence type="ECO:0000313" key="3">
    <source>
        <dbReference type="Proteomes" id="UP000483820"/>
    </source>
</evidence>
<gene>
    <name evidence="2" type="ORF">GCK72_005611</name>
</gene>
<feature type="region of interest" description="Disordered" evidence="1">
    <location>
        <begin position="1"/>
        <end position="21"/>
    </location>
</feature>
<dbReference type="RefSeq" id="XP_053589454.1">
    <property type="nucleotide sequence ID" value="XM_053725260.1"/>
</dbReference>
<sequence length="90" mass="10362">MQCMSNTPMNQRHQISPTRESEESYIYVDLKASSCGLNVADSGSKMKAVGKEEGEREEDVCVVFKIVGKKLRRNRQRQEKKEEKRKLNGQ</sequence>
<feature type="compositionally biased region" description="Polar residues" evidence="1">
    <location>
        <begin position="1"/>
        <end position="18"/>
    </location>
</feature>
<dbReference type="AlphaFoldDB" id="A0A6A5HD22"/>
<dbReference type="KEGG" id="crq:GCK72_005611"/>
<reference evidence="2 3" key="1">
    <citation type="submission" date="2019-12" db="EMBL/GenBank/DDBJ databases">
        <title>Chromosome-level assembly of the Caenorhabditis remanei genome.</title>
        <authorList>
            <person name="Teterina A.A."/>
            <person name="Willis J.H."/>
            <person name="Phillips P.C."/>
        </authorList>
    </citation>
    <scope>NUCLEOTIDE SEQUENCE [LARGE SCALE GENOMIC DNA]</scope>
    <source>
        <strain evidence="2 3">PX506</strain>
        <tissue evidence="2">Whole organism</tissue>
    </source>
</reference>
<proteinExistence type="predicted"/>
<dbReference type="EMBL" id="WUAV01000002">
    <property type="protein sequence ID" value="KAF1765658.1"/>
    <property type="molecule type" value="Genomic_DNA"/>
</dbReference>
<accession>A0A6A5HD22</accession>
<organism evidence="2 3">
    <name type="scientific">Caenorhabditis remanei</name>
    <name type="common">Caenorhabditis vulgaris</name>
    <dbReference type="NCBI Taxonomy" id="31234"/>
    <lineage>
        <taxon>Eukaryota</taxon>
        <taxon>Metazoa</taxon>
        <taxon>Ecdysozoa</taxon>
        <taxon>Nematoda</taxon>
        <taxon>Chromadorea</taxon>
        <taxon>Rhabditida</taxon>
        <taxon>Rhabditina</taxon>
        <taxon>Rhabditomorpha</taxon>
        <taxon>Rhabditoidea</taxon>
        <taxon>Rhabditidae</taxon>
        <taxon>Peloderinae</taxon>
        <taxon>Caenorhabditis</taxon>
    </lineage>
</organism>
<comment type="caution">
    <text evidence="2">The sequence shown here is derived from an EMBL/GenBank/DDBJ whole genome shotgun (WGS) entry which is preliminary data.</text>
</comment>